<accession>A0A5S5CD64</accession>
<protein>
    <submittedName>
        <fullName evidence="1">Uncharacterized protein</fullName>
    </submittedName>
</protein>
<dbReference type="EMBL" id="VNHU01000001">
    <property type="protein sequence ID" value="TYP77315.1"/>
    <property type="molecule type" value="Genomic_DNA"/>
</dbReference>
<gene>
    <name evidence="1" type="ORF">BD809_101469</name>
</gene>
<evidence type="ECO:0000313" key="1">
    <source>
        <dbReference type="EMBL" id="TYP77315.1"/>
    </source>
</evidence>
<reference evidence="1 2" key="1">
    <citation type="submission" date="2019-07" db="EMBL/GenBank/DDBJ databases">
        <title>Genomic Encyclopedia of Archaeal and Bacterial Type Strains, Phase II (KMG-II): from individual species to whole genera.</title>
        <authorList>
            <person name="Goeker M."/>
        </authorList>
    </citation>
    <scope>NUCLEOTIDE SEQUENCE [LARGE SCALE GENOMIC DNA]</scope>
    <source>
        <strain evidence="1 2">DSM 17527</strain>
    </source>
</reference>
<comment type="caution">
    <text evidence="1">The sequence shown here is derived from an EMBL/GenBank/DDBJ whole genome shotgun (WGS) entry which is preliminary data.</text>
</comment>
<proteinExistence type="predicted"/>
<keyword evidence="2" id="KW-1185">Reference proteome</keyword>
<organism evidence="1 2">
    <name type="scientific">Aquimarina intermedia</name>
    <dbReference type="NCBI Taxonomy" id="350814"/>
    <lineage>
        <taxon>Bacteria</taxon>
        <taxon>Pseudomonadati</taxon>
        <taxon>Bacteroidota</taxon>
        <taxon>Flavobacteriia</taxon>
        <taxon>Flavobacteriales</taxon>
        <taxon>Flavobacteriaceae</taxon>
        <taxon>Aquimarina</taxon>
    </lineage>
</organism>
<evidence type="ECO:0000313" key="2">
    <source>
        <dbReference type="Proteomes" id="UP000324376"/>
    </source>
</evidence>
<dbReference type="AlphaFoldDB" id="A0A5S5CD64"/>
<name>A0A5S5CD64_9FLAO</name>
<dbReference type="Proteomes" id="UP000324376">
    <property type="component" value="Unassembled WGS sequence"/>
</dbReference>
<sequence>MRGLNGFFSNFLLKTEKKLIEVALPVAMEKTQKIAIINLNNFLVVNQSAHYHFILQNAPFSGNELPSKILGIAVGISYR</sequence>